<sequence length="281" mass="29005">MPHAGPTAVLPGRPLTVGELLDSAVLLLREHAGALLPLAGALAVVEQVLLLPLRTAVGANPPLWWAPSLNGLAPFLLLLAIGAASEAMIIMLLGNPAARAAGSALVGRRIATRDLLRPGGARWGATLLLCPVVGATVVLASLLGPAWFVGFALLGAVAPALALDRLPPLRALTRSVTLALRVDGRAAALRLLGYLVWWILRVGLAWGLLTGLSALDLIAAGWAVPIAMLMWAAVNTVAYAALACLDAVLHLETRIRTEGLDIHLSRAPVGAPQAALLAVRG</sequence>
<feature type="transmembrane region" description="Helical" evidence="1">
    <location>
        <begin position="187"/>
        <end position="209"/>
    </location>
</feature>
<feature type="transmembrane region" description="Helical" evidence="1">
    <location>
        <begin position="146"/>
        <end position="166"/>
    </location>
</feature>
<keyword evidence="1" id="KW-0812">Transmembrane</keyword>
<feature type="transmembrane region" description="Helical" evidence="1">
    <location>
        <begin position="229"/>
        <end position="249"/>
    </location>
</feature>
<dbReference type="Proteomes" id="UP000292274">
    <property type="component" value="Unassembled WGS sequence"/>
</dbReference>
<evidence type="ECO:0000313" key="3">
    <source>
        <dbReference type="Proteomes" id="UP000292274"/>
    </source>
</evidence>
<evidence type="ECO:0000313" key="2">
    <source>
        <dbReference type="EMBL" id="TCB99951.1"/>
    </source>
</evidence>
<keyword evidence="3" id="KW-1185">Reference proteome</keyword>
<name>A0A4R0GVY2_9ACTN</name>
<gene>
    <name evidence="2" type="ORF">E0H26_05305</name>
</gene>
<dbReference type="EMBL" id="SJJR01000002">
    <property type="protein sequence ID" value="TCB99951.1"/>
    <property type="molecule type" value="Genomic_DNA"/>
</dbReference>
<organism evidence="2 3">
    <name type="scientific">Micromonospora zingiberis</name>
    <dbReference type="NCBI Taxonomy" id="2053011"/>
    <lineage>
        <taxon>Bacteria</taxon>
        <taxon>Bacillati</taxon>
        <taxon>Actinomycetota</taxon>
        <taxon>Actinomycetes</taxon>
        <taxon>Micromonosporales</taxon>
        <taxon>Micromonosporaceae</taxon>
        <taxon>Micromonospora</taxon>
    </lineage>
</organism>
<comment type="caution">
    <text evidence="2">The sequence shown here is derived from an EMBL/GenBank/DDBJ whole genome shotgun (WGS) entry which is preliminary data.</text>
</comment>
<proteinExistence type="predicted"/>
<evidence type="ECO:0000256" key="1">
    <source>
        <dbReference type="SAM" id="Phobius"/>
    </source>
</evidence>
<keyword evidence="1" id="KW-1133">Transmembrane helix</keyword>
<accession>A0A4R0GVY2</accession>
<reference evidence="2 3" key="1">
    <citation type="submission" date="2019-02" db="EMBL/GenBank/DDBJ databases">
        <title>Jishengella sp. nov., isolated from a root of Zingiber montanum.</title>
        <authorList>
            <person name="Kuncharoen N."/>
            <person name="Kudo T."/>
            <person name="Masahiro Y."/>
            <person name="Ohkuma M."/>
            <person name="Tanasupawat S."/>
        </authorList>
    </citation>
    <scope>NUCLEOTIDE SEQUENCE [LARGE SCALE GENOMIC DNA]</scope>
    <source>
        <strain evidence="2 3">PLAI 1-1</strain>
    </source>
</reference>
<dbReference type="AlphaFoldDB" id="A0A4R0GVY2"/>
<dbReference type="RefSeq" id="WP_131301382.1">
    <property type="nucleotide sequence ID" value="NZ_SJJR01000002.1"/>
</dbReference>
<feature type="transmembrane region" description="Helical" evidence="1">
    <location>
        <begin position="119"/>
        <end position="140"/>
    </location>
</feature>
<dbReference type="OrthoDB" id="3405519at2"/>
<keyword evidence="1" id="KW-0472">Membrane</keyword>
<feature type="transmembrane region" description="Helical" evidence="1">
    <location>
        <begin position="73"/>
        <end position="98"/>
    </location>
</feature>
<protein>
    <submittedName>
        <fullName evidence="2">Uncharacterized protein</fullName>
    </submittedName>
</protein>